<sequence length="122" mass="13658">MDRARIASSLDFTCWNIWKSHCKEVMEGCIPSPTATVIASSSAITDFLKAKAHTVAIRRLSVSPEQRIDTWCPPLTPKIKININTAWYVESQRGGIGLIARNHLGSFIAAKVCPVLQIWHWK</sequence>
<organism evidence="1 2">
    <name type="scientific">Prunus armeniaca</name>
    <name type="common">Apricot</name>
    <name type="synonym">Armeniaca vulgaris</name>
    <dbReference type="NCBI Taxonomy" id="36596"/>
    <lineage>
        <taxon>Eukaryota</taxon>
        <taxon>Viridiplantae</taxon>
        <taxon>Streptophyta</taxon>
        <taxon>Embryophyta</taxon>
        <taxon>Tracheophyta</taxon>
        <taxon>Spermatophyta</taxon>
        <taxon>Magnoliopsida</taxon>
        <taxon>eudicotyledons</taxon>
        <taxon>Gunneridae</taxon>
        <taxon>Pentapetalae</taxon>
        <taxon>rosids</taxon>
        <taxon>fabids</taxon>
        <taxon>Rosales</taxon>
        <taxon>Rosaceae</taxon>
        <taxon>Amygdaloideae</taxon>
        <taxon>Amygdaleae</taxon>
        <taxon>Prunus</taxon>
    </lineage>
</organism>
<reference evidence="1 2" key="1">
    <citation type="submission" date="2020-05" db="EMBL/GenBank/DDBJ databases">
        <authorList>
            <person name="Campoy J."/>
            <person name="Schneeberger K."/>
            <person name="Spophaly S."/>
        </authorList>
    </citation>
    <scope>NUCLEOTIDE SEQUENCE [LARGE SCALE GENOMIC DNA]</scope>
    <source>
        <strain evidence="1">PruArmRojPasFocal</strain>
    </source>
</reference>
<proteinExistence type="predicted"/>
<dbReference type="Proteomes" id="UP000507222">
    <property type="component" value="Unassembled WGS sequence"/>
</dbReference>
<gene>
    <name evidence="1" type="ORF">CURHAP_LOCUS31219</name>
</gene>
<name>A0A6J5URD3_PRUAR</name>
<protein>
    <recommendedName>
        <fullName evidence="3">RNase H type-1 domain-containing protein</fullName>
    </recommendedName>
</protein>
<dbReference type="EMBL" id="CAEKDK010000005">
    <property type="protein sequence ID" value="CAB4279110.1"/>
    <property type="molecule type" value="Genomic_DNA"/>
</dbReference>
<evidence type="ECO:0008006" key="3">
    <source>
        <dbReference type="Google" id="ProtNLM"/>
    </source>
</evidence>
<evidence type="ECO:0000313" key="2">
    <source>
        <dbReference type="Proteomes" id="UP000507222"/>
    </source>
</evidence>
<dbReference type="AlphaFoldDB" id="A0A6J5URD3"/>
<accession>A0A6J5URD3</accession>
<evidence type="ECO:0000313" key="1">
    <source>
        <dbReference type="EMBL" id="CAB4279110.1"/>
    </source>
</evidence>